<keyword evidence="4" id="KW-0547">Nucleotide-binding</keyword>
<dbReference type="InterPro" id="IPR001633">
    <property type="entry name" value="EAL_dom"/>
</dbReference>
<evidence type="ECO:0000256" key="2">
    <source>
        <dbReference type="ARBA" id="ARBA00004533"/>
    </source>
</evidence>
<dbReference type="InterPro" id="IPR000014">
    <property type="entry name" value="PAS"/>
</dbReference>
<evidence type="ECO:0000256" key="3">
    <source>
        <dbReference type="ARBA" id="ARBA00022679"/>
    </source>
</evidence>
<dbReference type="Pfam" id="PF00563">
    <property type="entry name" value="EAL"/>
    <property type="match status" value="1"/>
</dbReference>
<evidence type="ECO:0000256" key="5">
    <source>
        <dbReference type="ARBA" id="ARBA00022777"/>
    </source>
</evidence>
<dbReference type="Pfam" id="PF13426">
    <property type="entry name" value="PAS_9"/>
    <property type="match status" value="1"/>
</dbReference>
<dbReference type="PANTHER" id="PTHR44757:SF2">
    <property type="entry name" value="BIOFILM ARCHITECTURE MAINTENANCE PROTEIN MBAA"/>
    <property type="match status" value="1"/>
</dbReference>
<dbReference type="InterPro" id="IPR029787">
    <property type="entry name" value="Nucleotide_cyclase"/>
</dbReference>
<evidence type="ECO:0000256" key="1">
    <source>
        <dbReference type="ARBA" id="ARBA00001946"/>
    </source>
</evidence>
<comment type="function">
    <text evidence="7">Putative oxygen sensor; modulates the activity of FixJ, a transcriptional activator of nitrogen fixation fixK gene. FixL probably acts as a kinase that phosphorylates FixJ.</text>
</comment>
<evidence type="ECO:0000256" key="4">
    <source>
        <dbReference type="ARBA" id="ARBA00022741"/>
    </source>
</evidence>
<dbReference type="Proteomes" id="UP000234878">
    <property type="component" value="Unassembled WGS sequence"/>
</dbReference>
<dbReference type="NCBIfam" id="TIGR00229">
    <property type="entry name" value="sensory_box"/>
    <property type="match status" value="1"/>
</dbReference>
<dbReference type="EMBL" id="PJCP01000007">
    <property type="protein sequence ID" value="PLV24149.1"/>
    <property type="molecule type" value="Genomic_DNA"/>
</dbReference>
<dbReference type="FunFam" id="3.30.450.20:FF:000060">
    <property type="entry name" value="Sensor protein FixL"/>
    <property type="match status" value="1"/>
</dbReference>
<comment type="caution">
    <text evidence="12">The sequence shown here is derived from an EMBL/GenBank/DDBJ whole genome shotgun (WGS) entry which is preliminary data.</text>
</comment>
<evidence type="ECO:0000256" key="6">
    <source>
        <dbReference type="ARBA" id="ARBA00022840"/>
    </source>
</evidence>
<dbReference type="SUPFAM" id="SSF55073">
    <property type="entry name" value="Nucleotide cyclase"/>
    <property type="match status" value="1"/>
</dbReference>
<dbReference type="GO" id="GO:0005524">
    <property type="term" value="F:ATP binding"/>
    <property type="evidence" value="ECO:0007669"/>
    <property type="project" value="UniProtKB-KW"/>
</dbReference>
<dbReference type="GeneID" id="93544597"/>
<feature type="domain" description="PAS" evidence="9">
    <location>
        <begin position="12"/>
        <end position="66"/>
    </location>
</feature>
<gene>
    <name evidence="12" type="ORF">CXG49_07990</name>
    <name evidence="13" type="ORF">CXG53_10550</name>
</gene>
<dbReference type="FunFam" id="3.30.70.270:FF:000001">
    <property type="entry name" value="Diguanylate cyclase domain protein"/>
    <property type="match status" value="1"/>
</dbReference>
<dbReference type="PROSITE" id="PS50883">
    <property type="entry name" value="EAL"/>
    <property type="match status" value="1"/>
</dbReference>
<dbReference type="Pfam" id="PF00990">
    <property type="entry name" value="GGDEF"/>
    <property type="match status" value="1"/>
</dbReference>
<organism evidence="12 15">
    <name type="scientific">Pseudomonas guariconensis</name>
    <dbReference type="NCBI Taxonomy" id="1288410"/>
    <lineage>
        <taxon>Bacteria</taxon>
        <taxon>Pseudomonadati</taxon>
        <taxon>Pseudomonadota</taxon>
        <taxon>Gammaproteobacteria</taxon>
        <taxon>Pseudomonadales</taxon>
        <taxon>Pseudomonadaceae</taxon>
        <taxon>Pseudomonas</taxon>
    </lineage>
</organism>
<feature type="domain" description="GGDEF" evidence="11">
    <location>
        <begin position="171"/>
        <end position="303"/>
    </location>
</feature>
<accession>A0AAX0W0E8</accession>
<dbReference type="InterPro" id="IPR052155">
    <property type="entry name" value="Biofilm_reg_signaling"/>
</dbReference>
<dbReference type="Proteomes" id="UP000234839">
    <property type="component" value="Unassembled WGS sequence"/>
</dbReference>
<dbReference type="EMBL" id="PJCQ01000006">
    <property type="protein sequence ID" value="PLV19581.1"/>
    <property type="molecule type" value="Genomic_DNA"/>
</dbReference>
<dbReference type="InterPro" id="IPR043128">
    <property type="entry name" value="Rev_trsase/Diguanyl_cyclase"/>
</dbReference>
<dbReference type="AlphaFoldDB" id="A0AAX0W0E8"/>
<protein>
    <recommendedName>
        <fullName evidence="8">Sensor protein FixL</fullName>
    </recommendedName>
</protein>
<keyword evidence="3" id="KW-0808">Transferase</keyword>
<name>A0AAX0W0E8_9PSED</name>
<sequence>MQRLKTDLCNIDLSMFEVFTDASMHTVVIINERGIVQAVSRSVQQDFGYGQEELIGRNVSCLMPTDYAKAHDGYLANYSKTGNRTIIGVGREVVGQRKDGSQFPMYLNVSEFQFDGRKAFVGICYDISERRRLSERIIQLAAHDSLTGCLNRHQLIKTLDNALVQCRIQHEQLAVLYIDLDGFKQINDNYSHTIGDKVLTQVAERFRASLRENDSLGRIGGDEFIALITSSDELTLQAVSHRLLHSLEDPFLINDMPLRVSASIGISLYPQHGETSDALVSAADIAMYQAKSSDRMQTCLFDQEMRKKSEYVFQLSTRLREAIQKEEFELHYQLQFDLQSRAPCGLEALIRWRDHSGTLIAPNEFLPIAQTYGLMPELTRWVLDKACQDNARLIEEGVLDVPVAVNISASSFCSYDFVQTVTNLCDAARLPTNRLEIEIIEDVAMHNLELVTEHARALNHAGISLSMDDFGTGYSSLSRLRGLHFHKLKIDRSFVKELSDNTSDQAIVRAILGIAHALDMQVVAEGIETQAQLEWLRDKGCEQGQGFWLAHPLPLGALIEWLQSQPRHTMPCSQAPRKVH</sequence>
<dbReference type="SUPFAM" id="SSF141868">
    <property type="entry name" value="EAL domain-like"/>
    <property type="match status" value="1"/>
</dbReference>
<dbReference type="CDD" id="cd00130">
    <property type="entry name" value="PAS"/>
    <property type="match status" value="1"/>
</dbReference>
<feature type="domain" description="EAL" evidence="10">
    <location>
        <begin position="312"/>
        <end position="566"/>
    </location>
</feature>
<dbReference type="SMART" id="SM00052">
    <property type="entry name" value="EAL"/>
    <property type="match status" value="1"/>
</dbReference>
<comment type="subcellular location">
    <subcellularLocation>
        <location evidence="2">Cell inner membrane</location>
    </subcellularLocation>
</comment>
<evidence type="ECO:0000313" key="12">
    <source>
        <dbReference type="EMBL" id="PLV19581.1"/>
    </source>
</evidence>
<dbReference type="PROSITE" id="PS50887">
    <property type="entry name" value="GGDEF"/>
    <property type="match status" value="1"/>
</dbReference>
<comment type="cofactor">
    <cofactor evidence="1">
        <name>Mg(2+)</name>
        <dbReference type="ChEBI" id="CHEBI:18420"/>
    </cofactor>
</comment>
<dbReference type="SUPFAM" id="SSF55785">
    <property type="entry name" value="PYP-like sensor domain (PAS domain)"/>
    <property type="match status" value="1"/>
</dbReference>
<dbReference type="RefSeq" id="WP_102081487.1">
    <property type="nucleotide sequence ID" value="NZ_CP162012.1"/>
</dbReference>
<dbReference type="CDD" id="cd01949">
    <property type="entry name" value="GGDEF"/>
    <property type="match status" value="1"/>
</dbReference>
<evidence type="ECO:0000313" key="13">
    <source>
        <dbReference type="EMBL" id="PLV24149.1"/>
    </source>
</evidence>
<evidence type="ECO:0000259" key="11">
    <source>
        <dbReference type="PROSITE" id="PS50887"/>
    </source>
</evidence>
<evidence type="ECO:0000256" key="8">
    <source>
        <dbReference type="ARBA" id="ARBA00070616"/>
    </source>
</evidence>
<dbReference type="InterPro" id="IPR035919">
    <property type="entry name" value="EAL_sf"/>
</dbReference>
<dbReference type="PROSITE" id="PS50112">
    <property type="entry name" value="PAS"/>
    <property type="match status" value="1"/>
</dbReference>
<dbReference type="GO" id="GO:0005886">
    <property type="term" value="C:plasma membrane"/>
    <property type="evidence" value="ECO:0007669"/>
    <property type="project" value="UniProtKB-SubCell"/>
</dbReference>
<dbReference type="Gene3D" id="3.30.70.270">
    <property type="match status" value="1"/>
</dbReference>
<dbReference type="InterPro" id="IPR035965">
    <property type="entry name" value="PAS-like_dom_sf"/>
</dbReference>
<dbReference type="GO" id="GO:0016301">
    <property type="term" value="F:kinase activity"/>
    <property type="evidence" value="ECO:0007669"/>
    <property type="project" value="UniProtKB-KW"/>
</dbReference>
<dbReference type="InterPro" id="IPR000160">
    <property type="entry name" value="GGDEF_dom"/>
</dbReference>
<keyword evidence="14" id="KW-1185">Reference proteome</keyword>
<evidence type="ECO:0000313" key="15">
    <source>
        <dbReference type="Proteomes" id="UP000234878"/>
    </source>
</evidence>
<dbReference type="SMART" id="SM00267">
    <property type="entry name" value="GGDEF"/>
    <property type="match status" value="1"/>
</dbReference>
<dbReference type="NCBIfam" id="TIGR00254">
    <property type="entry name" value="GGDEF"/>
    <property type="match status" value="1"/>
</dbReference>
<evidence type="ECO:0000256" key="7">
    <source>
        <dbReference type="ARBA" id="ARBA00059827"/>
    </source>
</evidence>
<evidence type="ECO:0000259" key="10">
    <source>
        <dbReference type="PROSITE" id="PS50883"/>
    </source>
</evidence>
<dbReference type="PANTHER" id="PTHR44757">
    <property type="entry name" value="DIGUANYLATE CYCLASE DGCP"/>
    <property type="match status" value="1"/>
</dbReference>
<evidence type="ECO:0000313" key="14">
    <source>
        <dbReference type="Proteomes" id="UP000234839"/>
    </source>
</evidence>
<keyword evidence="5" id="KW-0418">Kinase</keyword>
<dbReference type="CDD" id="cd01948">
    <property type="entry name" value="EAL"/>
    <property type="match status" value="1"/>
</dbReference>
<proteinExistence type="predicted"/>
<dbReference type="Gene3D" id="3.20.20.450">
    <property type="entry name" value="EAL domain"/>
    <property type="match status" value="1"/>
</dbReference>
<evidence type="ECO:0000259" key="9">
    <source>
        <dbReference type="PROSITE" id="PS50112"/>
    </source>
</evidence>
<keyword evidence="6" id="KW-0067">ATP-binding</keyword>
<dbReference type="Gene3D" id="3.30.450.20">
    <property type="entry name" value="PAS domain"/>
    <property type="match status" value="1"/>
</dbReference>
<reference evidence="14 15" key="1">
    <citation type="submission" date="2017-12" db="EMBL/GenBank/DDBJ databases">
        <title>Detection of the carbapenemase gene blaVIM-5 in members of the Pseudomonas putida group isolated from polluted Nigerian wetlands.</title>
        <authorList>
            <person name="Adelowo O."/>
            <person name="Vollmers J."/>
            <person name="Maeusezahl I."/>
            <person name="Kaster A.-K."/>
            <person name="Mueller J.A."/>
        </authorList>
    </citation>
    <scope>NUCLEOTIDE SEQUENCE [LARGE SCALE GENOMIC DNA]</scope>
    <source>
        <strain evidence="13 14">MR119</strain>
        <strain evidence="12 15">MR144</strain>
    </source>
</reference>